<gene>
    <name evidence="3" type="ORF">ACFX5E_03060</name>
</gene>
<protein>
    <submittedName>
        <fullName evidence="3">Prolyl oligopeptidase family serine peptidase</fullName>
    </submittedName>
</protein>
<keyword evidence="4" id="KW-1185">Reference proteome</keyword>
<evidence type="ECO:0000313" key="4">
    <source>
        <dbReference type="Proteomes" id="UP001600109"/>
    </source>
</evidence>
<dbReference type="InterPro" id="IPR029058">
    <property type="entry name" value="AB_hydrolase_fold"/>
</dbReference>
<proteinExistence type="predicted"/>
<organism evidence="3 4">
    <name type="scientific">Flavobacterium xylosi</name>
    <dbReference type="NCBI Taxonomy" id="3230415"/>
    <lineage>
        <taxon>Bacteria</taxon>
        <taxon>Pseudomonadati</taxon>
        <taxon>Bacteroidota</taxon>
        <taxon>Flavobacteriia</taxon>
        <taxon>Flavobacteriales</taxon>
        <taxon>Flavobacteriaceae</taxon>
        <taxon>Flavobacterium</taxon>
    </lineage>
</organism>
<dbReference type="InterPro" id="IPR001375">
    <property type="entry name" value="Peptidase_S9_cat"/>
</dbReference>
<dbReference type="Gene3D" id="2.120.10.30">
    <property type="entry name" value="TolB, C-terminal domain"/>
    <property type="match status" value="2"/>
</dbReference>
<evidence type="ECO:0000259" key="2">
    <source>
        <dbReference type="Pfam" id="PF00326"/>
    </source>
</evidence>
<sequence length="870" mass="99163">MKTSFLPVIYGVLTIILIGLVPCSVKGQVLTKRQLTETDYPLWSTMGLERLSEKGNWVSYKMSYENNVDTMFVLHTKTLKKFVFPTVRVGQFLGEDAFVFQRKEALVLFSLSKSIEQIIPNVERYNFAADGRFLVTLEKGTTLVIRKNGQVLDSIEHVNEYQWNTESTKVVYATSENGTGAVGYISLMGNFAKHTIMRPAVQTFKVLKWQDRGKSIAFYGIDNGNEELYYYDLVADHLKILKSSDKNFPTGMKITPDQNVALNVSRDGKKVFFGIANSIAKDTTILSGGVAIWNAKDKMIYPNRKLLATVSYPQYLAAWNLESNVVQQLSTEQQPWAMLTGKQDYALVADSYQYEPQYKWIADMDYYLLNIETGTQELFLNTQSGYMDQMGISPDDLYITYYREGDWWVYNVKTKEHTNATKGLNISWDNRTNDPGTELRAWGQPGWTTDCKSILYYDYYDIWAISPDGTQRKRLTQGREKQLRFRFDTSAISDRQEFNYSAVAFYSYDLSKNVLLTALDMYSGANGYYMLQPNKGITPFVMGNNSTSKLQKAKNSDAYIYVSQQFDNPPSLLFKKGADSTVLLQSNVHHKNYQWGNSKMIHYRDSKGNLLNGALFYPANYDVTKQYPLIVYIYEIVSRDVNQYVNPTIHNTLGFNITNLTTNGYAVLLADIAFEKGNPGYSAVDCVTAATNEVIEMGVADSGRIGLMGHSFGAYETNFIITQTNMFAAALSGSGVSDTMGHYFTINTDDNLIDCWRHENQQYRMGSSFFENQEGYYRNSPLLNASTITTPLLTWAGKLDENVQPRQSETFYAALRRLKKEHVMLVYPNDGHIFYNSKNQEDLTQKVTNWFGCYLKGEPKSKWMKSDVDQ</sequence>
<evidence type="ECO:0000313" key="3">
    <source>
        <dbReference type="EMBL" id="MFE3867050.1"/>
    </source>
</evidence>
<reference evidence="3 4" key="1">
    <citation type="submission" date="2024-06" db="EMBL/GenBank/DDBJ databases">
        <title>Flavobacterium spp. isolated from glacier.</title>
        <authorList>
            <person name="Han D."/>
        </authorList>
    </citation>
    <scope>NUCLEOTIDE SEQUENCE [LARGE SCALE GENOMIC DNA]</scope>
    <source>
        <strain evidence="3 4">LS2P90</strain>
    </source>
</reference>
<dbReference type="EMBL" id="JBHZPZ010000003">
    <property type="protein sequence ID" value="MFE3867050.1"/>
    <property type="molecule type" value="Genomic_DNA"/>
</dbReference>
<name>A0ABW6HTV7_9FLAO</name>
<dbReference type="PANTHER" id="PTHR42776:SF27">
    <property type="entry name" value="DIPEPTIDYL PEPTIDASE FAMILY MEMBER 6"/>
    <property type="match status" value="1"/>
</dbReference>
<evidence type="ECO:0000256" key="1">
    <source>
        <dbReference type="ARBA" id="ARBA00022801"/>
    </source>
</evidence>
<dbReference type="SUPFAM" id="SSF53474">
    <property type="entry name" value="alpha/beta-Hydrolases"/>
    <property type="match status" value="1"/>
</dbReference>
<dbReference type="PANTHER" id="PTHR42776">
    <property type="entry name" value="SERINE PEPTIDASE S9 FAMILY MEMBER"/>
    <property type="match status" value="1"/>
</dbReference>
<accession>A0ABW6HTV7</accession>
<dbReference type="Gene3D" id="3.40.50.1820">
    <property type="entry name" value="alpha/beta hydrolase"/>
    <property type="match status" value="1"/>
</dbReference>
<dbReference type="InterPro" id="IPR011042">
    <property type="entry name" value="6-blade_b-propeller_TolB-like"/>
</dbReference>
<comment type="caution">
    <text evidence="3">The sequence shown here is derived from an EMBL/GenBank/DDBJ whole genome shotgun (WGS) entry which is preliminary data.</text>
</comment>
<dbReference type="Proteomes" id="UP001600109">
    <property type="component" value="Unassembled WGS sequence"/>
</dbReference>
<keyword evidence="1" id="KW-0378">Hydrolase</keyword>
<feature type="domain" description="Peptidase S9 prolyl oligopeptidase catalytic" evidence="2">
    <location>
        <begin position="680"/>
        <end position="856"/>
    </location>
</feature>
<dbReference type="RefSeq" id="WP_379853700.1">
    <property type="nucleotide sequence ID" value="NZ_JBHZPZ010000003.1"/>
</dbReference>
<dbReference type="Pfam" id="PF00326">
    <property type="entry name" value="Peptidase_S9"/>
    <property type="match status" value="1"/>
</dbReference>
<dbReference type="SUPFAM" id="SSF82171">
    <property type="entry name" value="DPP6 N-terminal domain-like"/>
    <property type="match status" value="1"/>
</dbReference>